<protein>
    <submittedName>
        <fullName evidence="1">Uncharacterized protein</fullName>
    </submittedName>
</protein>
<name>A0A2U0HSM7_9FLAO</name>
<gene>
    <name evidence="1" type="ORF">DDV96_15495</name>
</gene>
<dbReference type="RefSeq" id="WP_116695686.1">
    <property type="nucleotide sequence ID" value="NZ_QEHR01000018.1"/>
</dbReference>
<dbReference type="AlphaFoldDB" id="A0A2U0HSM7"/>
<dbReference type="Proteomes" id="UP000245962">
    <property type="component" value="Unassembled WGS sequence"/>
</dbReference>
<organism evidence="1 2">
    <name type="scientific">Marixanthomonas spongiae</name>
    <dbReference type="NCBI Taxonomy" id="2174845"/>
    <lineage>
        <taxon>Bacteria</taxon>
        <taxon>Pseudomonadati</taxon>
        <taxon>Bacteroidota</taxon>
        <taxon>Flavobacteriia</taxon>
        <taxon>Flavobacteriales</taxon>
        <taxon>Flavobacteriaceae</taxon>
        <taxon>Marixanthomonas</taxon>
    </lineage>
</organism>
<dbReference type="OrthoDB" id="1428427at2"/>
<sequence length="260" mass="29811">MRQDLKYYSNTAHIILNSETQYLSNKTIISTLFKSQTTNDFENVVKNRITIIDSYYSTQMSKRLYGIDELAKAISVCSDDALKNQTAKFLDSPSEDNIISSLFLKEYGIDKSGKPFGKAISLISKYIYFLNDGNFPIYDSLAIDSYKLLKKNGLIGTKTAINEDNYFDYIKRLNSVTNINDYEKLDNLLWLIGKLSKGSFSILMNKSKYGNLIKDLSVKLKSVKSKQKDNLIHQHIKEIYQTSDLFTDNQKTWVCKLNSV</sequence>
<keyword evidence="2" id="KW-1185">Reference proteome</keyword>
<dbReference type="EMBL" id="QEHR01000018">
    <property type="protein sequence ID" value="PVW11873.1"/>
    <property type="molecule type" value="Genomic_DNA"/>
</dbReference>
<comment type="caution">
    <text evidence="1">The sequence shown here is derived from an EMBL/GenBank/DDBJ whole genome shotgun (WGS) entry which is preliminary data.</text>
</comment>
<proteinExistence type="predicted"/>
<evidence type="ECO:0000313" key="1">
    <source>
        <dbReference type="EMBL" id="PVW11873.1"/>
    </source>
</evidence>
<evidence type="ECO:0000313" key="2">
    <source>
        <dbReference type="Proteomes" id="UP000245962"/>
    </source>
</evidence>
<reference evidence="1 2" key="1">
    <citation type="submission" date="2018-04" db="EMBL/GenBank/DDBJ databases">
        <title>Marixanthomonas spongiae HN-E44 sp. nov., isolated from a marine sponge.</title>
        <authorList>
            <person name="Luo L."/>
            <person name="Zhuang L."/>
        </authorList>
    </citation>
    <scope>NUCLEOTIDE SEQUENCE [LARGE SCALE GENOMIC DNA]</scope>
    <source>
        <strain evidence="1 2">HN-E44</strain>
    </source>
</reference>
<accession>A0A2U0HSM7</accession>